<protein>
    <submittedName>
        <fullName evidence="2">Isocitrate lyase/PEP mutase family protein</fullName>
    </submittedName>
</protein>
<reference evidence="2" key="1">
    <citation type="journal article" date="2020" name="mSystems">
        <title>Genome- and Community-Level Interaction Insights into Carbon Utilization and Element Cycling Functions of Hydrothermarchaeota in Hydrothermal Sediment.</title>
        <authorList>
            <person name="Zhou Z."/>
            <person name="Liu Y."/>
            <person name="Xu W."/>
            <person name="Pan J."/>
            <person name="Luo Z.H."/>
            <person name="Li M."/>
        </authorList>
    </citation>
    <scope>NUCLEOTIDE SEQUENCE [LARGE SCALE GENOMIC DNA]</scope>
    <source>
        <strain evidence="2">SpSt-1259</strain>
    </source>
</reference>
<dbReference type="GO" id="GO:0016833">
    <property type="term" value="F:oxo-acid-lyase activity"/>
    <property type="evidence" value="ECO:0007669"/>
    <property type="project" value="UniProtKB-ARBA"/>
</dbReference>
<evidence type="ECO:0000313" key="2">
    <source>
        <dbReference type="EMBL" id="HEU97602.1"/>
    </source>
</evidence>
<gene>
    <name evidence="2" type="ORF">ENO36_01945</name>
</gene>
<dbReference type="Proteomes" id="UP000885664">
    <property type="component" value="Unassembled WGS sequence"/>
</dbReference>
<comment type="caution">
    <text evidence="2">The sequence shown here is derived from an EMBL/GenBank/DDBJ whole genome shotgun (WGS) entry which is preliminary data.</text>
</comment>
<keyword evidence="2" id="KW-0456">Lyase</keyword>
<dbReference type="CDD" id="cd00377">
    <property type="entry name" value="ICL_PEPM"/>
    <property type="match status" value="1"/>
</dbReference>
<evidence type="ECO:0000256" key="1">
    <source>
        <dbReference type="SAM" id="MobiDB-lite"/>
    </source>
</evidence>
<name>A0A7C2UJ73_9CREN</name>
<dbReference type="EMBL" id="DSFE01000045">
    <property type="protein sequence ID" value="HEU97602.1"/>
    <property type="molecule type" value="Genomic_DNA"/>
</dbReference>
<dbReference type="PANTHER" id="PTHR42905:SF5">
    <property type="entry name" value="CARBOXYVINYL-CARBOXYPHOSPHONATE PHOSPHORYLMUTASE, CHLOROPLASTIC"/>
    <property type="match status" value="1"/>
</dbReference>
<proteinExistence type="predicted"/>
<dbReference type="Pfam" id="PF13714">
    <property type="entry name" value="PEP_mutase"/>
    <property type="match status" value="1"/>
</dbReference>
<dbReference type="AlphaFoldDB" id="A0A7C2UJ73"/>
<organism evidence="2">
    <name type="scientific">Fervidicoccus fontis</name>
    <dbReference type="NCBI Taxonomy" id="683846"/>
    <lineage>
        <taxon>Archaea</taxon>
        <taxon>Thermoproteota</taxon>
        <taxon>Thermoprotei</taxon>
        <taxon>Fervidicoccales</taxon>
        <taxon>Fervidicoccaceae</taxon>
        <taxon>Fervidicoccus</taxon>
    </lineage>
</organism>
<dbReference type="InterPro" id="IPR015813">
    <property type="entry name" value="Pyrv/PenolPyrv_kinase-like_dom"/>
</dbReference>
<feature type="region of interest" description="Disordered" evidence="1">
    <location>
        <begin position="313"/>
        <end position="332"/>
    </location>
</feature>
<dbReference type="SUPFAM" id="SSF51621">
    <property type="entry name" value="Phosphoenolpyruvate/pyruvate domain"/>
    <property type="match status" value="1"/>
</dbReference>
<dbReference type="InterPro" id="IPR039556">
    <property type="entry name" value="ICL/PEPM"/>
</dbReference>
<dbReference type="Gene3D" id="3.20.20.60">
    <property type="entry name" value="Phosphoenolpyruvate-binding domains"/>
    <property type="match status" value="1"/>
</dbReference>
<dbReference type="PROSITE" id="PS00161">
    <property type="entry name" value="ISOCITRATE_LYASE"/>
    <property type="match status" value="1"/>
</dbReference>
<dbReference type="InterPro" id="IPR018523">
    <property type="entry name" value="Isocitrate_lyase_ph_CS"/>
</dbReference>
<accession>A0A7C2UJ73</accession>
<dbReference type="PANTHER" id="PTHR42905">
    <property type="entry name" value="PHOSPHOENOLPYRUVATE CARBOXYLASE"/>
    <property type="match status" value="1"/>
</dbReference>
<dbReference type="InterPro" id="IPR040442">
    <property type="entry name" value="Pyrv_kinase-like_dom_sf"/>
</dbReference>
<sequence>MGTKTKGKMFREALERPGLLLRPCAYDALSAILIEKAGFEVIGTTGYGIAASLIGQPDIGLVSYGEMLERVRSIIAAVSRPVDVDADTGYGNALNVYWAVYNFALVGAGGIRIEDQVWPKRCGHMAGKQIIPKDEMVQKIKAAIRAKNEIDPELVIGARTDARSVAGFEAVIERGKAYAEAGADYVYVEAPQSIEELKQIVKSIPAPIALNIIPGGRTPPFTLEQLEEAGVKYLSVPMIALYPATKAIMEALKTFKETRDLKKLASMGVSWSEFNEIVGMSRWRAMELEFSTREDLMARYGTDNLEEIMKREQMETEAKWKGSEKGSGKAQQ</sequence>